<dbReference type="Gene3D" id="1.25.10.10">
    <property type="entry name" value="Leucine-rich Repeat Variant"/>
    <property type="match status" value="1"/>
</dbReference>
<evidence type="ECO:0000256" key="1">
    <source>
        <dbReference type="SAM" id="MobiDB-lite"/>
    </source>
</evidence>
<gene>
    <name evidence="2" type="ORF">AK812_SmicGene22096</name>
</gene>
<accession>A0A1Q9DKN1</accession>
<dbReference type="SUPFAM" id="SSF48371">
    <property type="entry name" value="ARM repeat"/>
    <property type="match status" value="1"/>
</dbReference>
<dbReference type="OrthoDB" id="10329483at2759"/>
<evidence type="ECO:0000313" key="2">
    <source>
        <dbReference type="EMBL" id="OLP95742.1"/>
    </source>
</evidence>
<dbReference type="EMBL" id="LSRX01000492">
    <property type="protein sequence ID" value="OLP95742.1"/>
    <property type="molecule type" value="Genomic_DNA"/>
</dbReference>
<proteinExistence type="predicted"/>
<reference evidence="2 3" key="1">
    <citation type="submission" date="2016-02" db="EMBL/GenBank/DDBJ databases">
        <title>Genome analysis of coral dinoflagellate symbionts highlights evolutionary adaptations to a symbiotic lifestyle.</title>
        <authorList>
            <person name="Aranda M."/>
            <person name="Li Y."/>
            <person name="Liew Y.J."/>
            <person name="Baumgarten S."/>
            <person name="Simakov O."/>
            <person name="Wilson M."/>
            <person name="Piel J."/>
            <person name="Ashoor H."/>
            <person name="Bougouffa S."/>
            <person name="Bajic V.B."/>
            <person name="Ryu T."/>
            <person name="Ravasi T."/>
            <person name="Bayer T."/>
            <person name="Micklem G."/>
            <person name="Kim H."/>
            <person name="Bhak J."/>
            <person name="Lajeunesse T.C."/>
            <person name="Voolstra C.R."/>
        </authorList>
    </citation>
    <scope>NUCLEOTIDE SEQUENCE [LARGE SCALE GENOMIC DNA]</scope>
    <source>
        <strain evidence="2 3">CCMP2467</strain>
    </source>
</reference>
<dbReference type="InterPro" id="IPR016024">
    <property type="entry name" value="ARM-type_fold"/>
</dbReference>
<feature type="region of interest" description="Disordered" evidence="1">
    <location>
        <begin position="116"/>
        <end position="181"/>
    </location>
</feature>
<comment type="caution">
    <text evidence="2">The sequence shown here is derived from an EMBL/GenBank/DDBJ whole genome shotgun (WGS) entry which is preliminary data.</text>
</comment>
<dbReference type="Proteomes" id="UP000186817">
    <property type="component" value="Unassembled WGS sequence"/>
</dbReference>
<feature type="region of interest" description="Disordered" evidence="1">
    <location>
        <begin position="257"/>
        <end position="282"/>
    </location>
</feature>
<protein>
    <submittedName>
        <fullName evidence="2">Uncharacterized protein</fullName>
    </submittedName>
</protein>
<dbReference type="AlphaFoldDB" id="A0A1Q9DKN1"/>
<evidence type="ECO:0000313" key="3">
    <source>
        <dbReference type="Proteomes" id="UP000186817"/>
    </source>
</evidence>
<dbReference type="InterPro" id="IPR011989">
    <property type="entry name" value="ARM-like"/>
</dbReference>
<organism evidence="2 3">
    <name type="scientific">Symbiodinium microadriaticum</name>
    <name type="common">Dinoflagellate</name>
    <name type="synonym">Zooxanthella microadriatica</name>
    <dbReference type="NCBI Taxonomy" id="2951"/>
    <lineage>
        <taxon>Eukaryota</taxon>
        <taxon>Sar</taxon>
        <taxon>Alveolata</taxon>
        <taxon>Dinophyceae</taxon>
        <taxon>Suessiales</taxon>
        <taxon>Symbiodiniaceae</taxon>
        <taxon>Symbiodinium</taxon>
    </lineage>
</organism>
<sequence>MSTGGLFARNRNFEQSQRKEDLLLRFLGRREFQSPLPLPPRVRQAEALSPPRRLKRALTEADFCTPQRRVRRSSSPPMTEPPRQLAPMSDDLQAAFVLRGVYARVSEKIQDVKQEMLESEQDEAEDTRPQEVASEAKQTAKPKALLQSKIEEVNNEPVPKKKGKPEAAVTVRGGCGRSGPEDEKVRVHFAREDADTLTMVVKRHLEWWRVRTRVAGRMGIFDPDRLHLWCGSVEMDPEAHVLTTVKDGDTVQAVVIDPPLKHSPSPIPSEDDDADERQDATPAPVLGVKLEHAYSGKCDFRACMRKTPQAATALEVKAAEDELVQLLSDSSSGAREAAMVGIACLGTRASCQSRIADLLHHDGESSVRCAAADYFGQLLPALRPKSAKGAIDALTTALQDRCPHVCARAMYALRTVPQGETQSVLELVAPTALLLGNGDKFVRARARAVLGSFSALSESHIAGFLTERCETMDGEDRLRAQRRALANLGSESTLRSLEFETSLAGTIFKKLRGGNLWQIL</sequence>
<keyword evidence="3" id="KW-1185">Reference proteome</keyword>
<feature type="region of interest" description="Disordered" evidence="1">
    <location>
        <begin position="62"/>
        <end position="86"/>
    </location>
</feature>
<name>A0A1Q9DKN1_SYMMI</name>